<reference evidence="2 3" key="1">
    <citation type="submission" date="2019-01" db="EMBL/GenBank/DDBJ databases">
        <title>Draft genome sequences of the type strains of six Macrococcus species.</title>
        <authorList>
            <person name="Mazhar S."/>
            <person name="Altermann E."/>
            <person name="Hill C."/>
            <person name="Mcauliffe O."/>
        </authorList>
    </citation>
    <scope>NUCLEOTIDE SEQUENCE [LARGE SCALE GENOMIC DNA]</scope>
    <source>
        <strain evidence="2 3">CCM4815</strain>
    </source>
</reference>
<evidence type="ECO:0000313" key="2">
    <source>
        <dbReference type="EMBL" id="TDM12223.1"/>
    </source>
</evidence>
<feature type="domain" description="N-acetyltransferase" evidence="1">
    <location>
        <begin position="1"/>
        <end position="155"/>
    </location>
</feature>
<dbReference type="InterPro" id="IPR016181">
    <property type="entry name" value="Acyl_CoA_acyltransferase"/>
</dbReference>
<dbReference type="Gene3D" id="3.40.630.30">
    <property type="match status" value="1"/>
</dbReference>
<name>A0A4V3BF12_9STAP</name>
<evidence type="ECO:0000259" key="1">
    <source>
        <dbReference type="PROSITE" id="PS51186"/>
    </source>
</evidence>
<proteinExistence type="predicted"/>
<dbReference type="Proteomes" id="UP000294802">
    <property type="component" value="Unassembled WGS sequence"/>
</dbReference>
<dbReference type="CDD" id="cd04301">
    <property type="entry name" value="NAT_SF"/>
    <property type="match status" value="1"/>
</dbReference>
<comment type="caution">
    <text evidence="2">The sequence shown here is derived from an EMBL/GenBank/DDBJ whole genome shotgun (WGS) entry which is preliminary data.</text>
</comment>
<dbReference type="SUPFAM" id="SSF55729">
    <property type="entry name" value="Acyl-CoA N-acyltransferases (Nat)"/>
    <property type="match status" value="1"/>
</dbReference>
<dbReference type="OrthoDB" id="66776at2"/>
<accession>A0A4V3BF12</accession>
<sequence length="157" mass="18381">MLRIMQVDSSMEITFDDYRLSFKQMFFAGHPRYIINRKRSSYFPFIILKDDEIIGAFALERGTILLRMNAPRTAIYLRGLSIDSRHQGKGYFKQVLKLIEQYIREQDNDITTLYLMVNVNNDHAYYAFIKSGFKDKQMIVKQGFSSLKVLAKTLSSL</sequence>
<evidence type="ECO:0000313" key="3">
    <source>
        <dbReference type="Proteomes" id="UP000294802"/>
    </source>
</evidence>
<dbReference type="GO" id="GO:0016747">
    <property type="term" value="F:acyltransferase activity, transferring groups other than amino-acyl groups"/>
    <property type="evidence" value="ECO:0007669"/>
    <property type="project" value="InterPro"/>
</dbReference>
<keyword evidence="2" id="KW-0808">Transferase</keyword>
<dbReference type="AlphaFoldDB" id="A0A4V3BF12"/>
<dbReference type="Pfam" id="PF00583">
    <property type="entry name" value="Acetyltransf_1"/>
    <property type="match status" value="1"/>
</dbReference>
<dbReference type="PROSITE" id="PS51186">
    <property type="entry name" value="GNAT"/>
    <property type="match status" value="1"/>
</dbReference>
<protein>
    <submittedName>
        <fullName evidence="2">GNAT family N-acetyltransferase</fullName>
    </submittedName>
</protein>
<gene>
    <name evidence="2" type="ORF">ERX29_03930</name>
</gene>
<organism evidence="2 3">
    <name type="scientific">Macrococcus lamae</name>
    <dbReference type="NCBI Taxonomy" id="198484"/>
    <lineage>
        <taxon>Bacteria</taxon>
        <taxon>Bacillati</taxon>
        <taxon>Bacillota</taxon>
        <taxon>Bacilli</taxon>
        <taxon>Bacillales</taxon>
        <taxon>Staphylococcaceae</taxon>
        <taxon>Macrococcus</taxon>
    </lineage>
</organism>
<dbReference type="EMBL" id="SCWB01000005">
    <property type="protein sequence ID" value="TDM12223.1"/>
    <property type="molecule type" value="Genomic_DNA"/>
</dbReference>
<keyword evidence="3" id="KW-1185">Reference proteome</keyword>
<dbReference type="RefSeq" id="WP_133443393.1">
    <property type="nucleotide sequence ID" value="NZ_SCWB01000005.1"/>
</dbReference>
<dbReference type="InterPro" id="IPR000182">
    <property type="entry name" value="GNAT_dom"/>
</dbReference>